<sequence>MDLEKLVEEFCENWWKEKLGLKKMGFVKTSSGVPGKIFVDLGAIKTRSENFDFTQIGDTRSKISSIKKKWTNNSGEAIKVDTKVCQSKEISIRCEQKEGMKMGGKNELKLNFQLPAKIGSIGLDVSATFENTSENIYESKTASSSSTEDTIHFDVKKKTSAEIVVETKEEAVYGEFECTVVLSGMARFGLRQSNGQFDQGSALIGEILNKAVLDSSWVHPKLSLALKNIESARSYDAGRSFAYRVSGQMEVKSILSSSVFFNELAVEEGNTPELKETVKEMQIETKKLKDSERILKEVMEFITKIGEEELPAALKKFVTK</sequence>
<dbReference type="Proteomes" id="UP000887574">
    <property type="component" value="Unplaced"/>
</dbReference>
<reference evidence="2" key="1">
    <citation type="submission" date="2022-11" db="UniProtKB">
        <authorList>
            <consortium name="WormBaseParasite"/>
        </authorList>
    </citation>
    <scope>IDENTIFICATION</scope>
</reference>
<proteinExistence type="predicted"/>
<evidence type="ECO:0000313" key="1">
    <source>
        <dbReference type="Proteomes" id="UP000887574"/>
    </source>
</evidence>
<organism evidence="1 2">
    <name type="scientific">Ditylenchus dipsaci</name>
    <dbReference type="NCBI Taxonomy" id="166011"/>
    <lineage>
        <taxon>Eukaryota</taxon>
        <taxon>Metazoa</taxon>
        <taxon>Ecdysozoa</taxon>
        <taxon>Nematoda</taxon>
        <taxon>Chromadorea</taxon>
        <taxon>Rhabditida</taxon>
        <taxon>Tylenchina</taxon>
        <taxon>Tylenchomorpha</taxon>
        <taxon>Sphaerularioidea</taxon>
        <taxon>Anguinidae</taxon>
        <taxon>Anguininae</taxon>
        <taxon>Ditylenchus</taxon>
    </lineage>
</organism>
<protein>
    <submittedName>
        <fullName evidence="2">Uncharacterized protein</fullName>
    </submittedName>
</protein>
<evidence type="ECO:0000313" key="2">
    <source>
        <dbReference type="WBParaSite" id="jg19257.2"/>
    </source>
</evidence>
<keyword evidence="1" id="KW-1185">Reference proteome</keyword>
<dbReference type="AlphaFoldDB" id="A0A915DGN5"/>
<name>A0A915DGN5_9BILA</name>
<accession>A0A915DGN5</accession>
<dbReference type="WBParaSite" id="jg19257.2">
    <property type="protein sequence ID" value="jg19257.2"/>
    <property type="gene ID" value="jg19257"/>
</dbReference>
<dbReference type="Gene3D" id="2.170.15.10">
    <property type="entry name" value="Proaerolysin, chain A, domain 3"/>
    <property type="match status" value="1"/>
</dbReference>